<dbReference type="Pfam" id="PF11391">
    <property type="entry name" value="DUF2798"/>
    <property type="match status" value="1"/>
</dbReference>
<dbReference type="Proteomes" id="UP000190897">
    <property type="component" value="Unassembled WGS sequence"/>
</dbReference>
<dbReference type="STRING" id="651661.SAMN05660293_03634"/>
<keyword evidence="3" id="KW-1185">Reference proteome</keyword>
<organism evidence="2 3">
    <name type="scientific">Dyadobacter psychrophilus</name>
    <dbReference type="NCBI Taxonomy" id="651661"/>
    <lineage>
        <taxon>Bacteria</taxon>
        <taxon>Pseudomonadati</taxon>
        <taxon>Bacteroidota</taxon>
        <taxon>Cytophagia</taxon>
        <taxon>Cytophagales</taxon>
        <taxon>Spirosomataceae</taxon>
        <taxon>Dyadobacter</taxon>
    </lineage>
</organism>
<feature type="transmembrane region" description="Helical" evidence="1">
    <location>
        <begin position="7"/>
        <end position="31"/>
    </location>
</feature>
<dbReference type="InterPro" id="IPR021529">
    <property type="entry name" value="DUF2798"/>
</dbReference>
<name>A0A1T5FZT0_9BACT</name>
<feature type="transmembrane region" description="Helical" evidence="1">
    <location>
        <begin position="37"/>
        <end position="57"/>
    </location>
</feature>
<dbReference type="RefSeq" id="WP_170916676.1">
    <property type="nucleotide sequence ID" value="NZ_FUZA01000004.1"/>
</dbReference>
<gene>
    <name evidence="2" type="ORF">SAMN05660293_03634</name>
</gene>
<proteinExistence type="predicted"/>
<evidence type="ECO:0008006" key="4">
    <source>
        <dbReference type="Google" id="ProtNLM"/>
    </source>
</evidence>
<evidence type="ECO:0000313" key="2">
    <source>
        <dbReference type="EMBL" id="SKC01612.1"/>
    </source>
</evidence>
<keyword evidence="1" id="KW-0812">Transmembrane</keyword>
<dbReference type="AlphaFoldDB" id="A0A1T5FZT0"/>
<accession>A0A1T5FZT0</accession>
<evidence type="ECO:0000313" key="3">
    <source>
        <dbReference type="Proteomes" id="UP000190897"/>
    </source>
</evidence>
<reference evidence="3" key="1">
    <citation type="submission" date="2017-02" db="EMBL/GenBank/DDBJ databases">
        <authorList>
            <person name="Varghese N."/>
            <person name="Submissions S."/>
        </authorList>
    </citation>
    <scope>NUCLEOTIDE SEQUENCE [LARGE SCALE GENOMIC DNA]</scope>
    <source>
        <strain evidence="3">DSM 22270</strain>
    </source>
</reference>
<keyword evidence="1" id="KW-0472">Membrane</keyword>
<protein>
    <recommendedName>
        <fullName evidence="4">DUF2798 domain-containing protein</fullName>
    </recommendedName>
</protein>
<keyword evidence="1" id="KW-1133">Transmembrane helix</keyword>
<sequence length="78" mass="8746">MKQKIAFAMIMGVITTGIISFSLVSINIGFVANFLVIWLKSWIMAYTIVIPVILLVGPRVQKMVETLFKDAVTQELDE</sequence>
<evidence type="ECO:0000256" key="1">
    <source>
        <dbReference type="SAM" id="Phobius"/>
    </source>
</evidence>
<dbReference type="EMBL" id="FUZA01000004">
    <property type="protein sequence ID" value="SKC01612.1"/>
    <property type="molecule type" value="Genomic_DNA"/>
</dbReference>